<sequence>MEKLDLCSALAHASSSRVISGAHVLSFQPTKEPNEDRYLVEEWPLHTGLWRFFAVFDGHGAGTEAVEFVLAALPSAIKSALSTLTSEDISDARIEDVLVNCMRHVDMRIQTDFLALFPGVIDDLSQDDIHRAIRDPDSVQGHSRIEVLRARTGTTAVVALVDPTRSIHVASLGDCDAVLGTTSKKGHPKILSKRHNCTNDSEVERIRAEHPGEIECVNTETSRTLGLIAVTRAMGDTLFKIPAGYTERVAPLSLPPMHPNYDLQGLAARNITPPYLSNIAEVMHLSLLRTDVLAAPPLLIMASDGLINILSRTKRGPQISEAASSWCSAALSEATQNMAVNILWDALQPEDGENLYKSMVDGQYGRRVDDITIIVSPL</sequence>
<evidence type="ECO:0000256" key="2">
    <source>
        <dbReference type="ARBA" id="ARBA00022801"/>
    </source>
</evidence>
<name>A0AAD7DUY1_MYCRO</name>
<evidence type="ECO:0000259" key="5">
    <source>
        <dbReference type="PROSITE" id="PS51746"/>
    </source>
</evidence>
<keyword evidence="3 4" id="KW-0904">Protein phosphatase</keyword>
<comment type="similarity">
    <text evidence="4">Belongs to the PP2C family.</text>
</comment>
<evidence type="ECO:0000313" key="7">
    <source>
        <dbReference type="Proteomes" id="UP001221757"/>
    </source>
</evidence>
<evidence type="ECO:0000256" key="1">
    <source>
        <dbReference type="ARBA" id="ARBA00022723"/>
    </source>
</evidence>
<dbReference type="CDD" id="cd00143">
    <property type="entry name" value="PP2Cc"/>
    <property type="match status" value="1"/>
</dbReference>
<protein>
    <submittedName>
        <fullName evidence="6">Phosphatase 2C-like domain-containing protein</fullName>
    </submittedName>
</protein>
<dbReference type="Gene3D" id="3.60.40.10">
    <property type="entry name" value="PPM-type phosphatase domain"/>
    <property type="match status" value="1"/>
</dbReference>
<evidence type="ECO:0000256" key="4">
    <source>
        <dbReference type="RuleBase" id="RU003465"/>
    </source>
</evidence>
<feature type="domain" description="PPM-type phosphatase" evidence="5">
    <location>
        <begin position="21"/>
        <end position="378"/>
    </location>
</feature>
<dbReference type="InterPro" id="IPR015655">
    <property type="entry name" value="PP2C"/>
</dbReference>
<dbReference type="PROSITE" id="PS51746">
    <property type="entry name" value="PPM_2"/>
    <property type="match status" value="1"/>
</dbReference>
<proteinExistence type="inferred from homology"/>
<dbReference type="GO" id="GO:0005739">
    <property type="term" value="C:mitochondrion"/>
    <property type="evidence" value="ECO:0007669"/>
    <property type="project" value="TreeGrafter"/>
</dbReference>
<dbReference type="InterPro" id="IPR000222">
    <property type="entry name" value="PP2C_BS"/>
</dbReference>
<dbReference type="Proteomes" id="UP001221757">
    <property type="component" value="Unassembled WGS sequence"/>
</dbReference>
<keyword evidence="2 4" id="KW-0378">Hydrolase</keyword>
<reference evidence="6" key="1">
    <citation type="submission" date="2023-03" db="EMBL/GenBank/DDBJ databases">
        <title>Massive genome expansion in bonnet fungi (Mycena s.s.) driven by repeated elements and novel gene families across ecological guilds.</title>
        <authorList>
            <consortium name="Lawrence Berkeley National Laboratory"/>
            <person name="Harder C.B."/>
            <person name="Miyauchi S."/>
            <person name="Viragh M."/>
            <person name="Kuo A."/>
            <person name="Thoen E."/>
            <person name="Andreopoulos B."/>
            <person name="Lu D."/>
            <person name="Skrede I."/>
            <person name="Drula E."/>
            <person name="Henrissat B."/>
            <person name="Morin E."/>
            <person name="Kohler A."/>
            <person name="Barry K."/>
            <person name="LaButti K."/>
            <person name="Morin E."/>
            <person name="Salamov A."/>
            <person name="Lipzen A."/>
            <person name="Mereny Z."/>
            <person name="Hegedus B."/>
            <person name="Baldrian P."/>
            <person name="Stursova M."/>
            <person name="Weitz H."/>
            <person name="Taylor A."/>
            <person name="Grigoriev I.V."/>
            <person name="Nagy L.G."/>
            <person name="Martin F."/>
            <person name="Kauserud H."/>
        </authorList>
    </citation>
    <scope>NUCLEOTIDE SEQUENCE</scope>
    <source>
        <strain evidence="6">CBHHK067</strain>
    </source>
</reference>
<organism evidence="6 7">
    <name type="scientific">Mycena rosella</name>
    <name type="common">Pink bonnet</name>
    <name type="synonym">Agaricus rosellus</name>
    <dbReference type="NCBI Taxonomy" id="1033263"/>
    <lineage>
        <taxon>Eukaryota</taxon>
        <taxon>Fungi</taxon>
        <taxon>Dikarya</taxon>
        <taxon>Basidiomycota</taxon>
        <taxon>Agaricomycotina</taxon>
        <taxon>Agaricomycetes</taxon>
        <taxon>Agaricomycetidae</taxon>
        <taxon>Agaricales</taxon>
        <taxon>Marasmiineae</taxon>
        <taxon>Mycenaceae</taxon>
        <taxon>Mycena</taxon>
    </lineage>
</organism>
<comment type="caution">
    <text evidence="6">The sequence shown here is derived from an EMBL/GenBank/DDBJ whole genome shotgun (WGS) entry which is preliminary data.</text>
</comment>
<dbReference type="PROSITE" id="PS01032">
    <property type="entry name" value="PPM_1"/>
    <property type="match status" value="1"/>
</dbReference>
<dbReference type="InterPro" id="IPR036457">
    <property type="entry name" value="PPM-type-like_dom_sf"/>
</dbReference>
<dbReference type="EMBL" id="JARKIE010000020">
    <property type="protein sequence ID" value="KAJ7700363.1"/>
    <property type="molecule type" value="Genomic_DNA"/>
</dbReference>
<dbReference type="Pfam" id="PF00481">
    <property type="entry name" value="PP2C"/>
    <property type="match status" value="1"/>
</dbReference>
<dbReference type="PANTHER" id="PTHR13832">
    <property type="entry name" value="PROTEIN PHOSPHATASE 2C"/>
    <property type="match status" value="1"/>
</dbReference>
<dbReference type="AlphaFoldDB" id="A0AAD7DUY1"/>
<dbReference type="PANTHER" id="PTHR13832:SF792">
    <property type="entry name" value="GM14286P"/>
    <property type="match status" value="1"/>
</dbReference>
<evidence type="ECO:0000313" key="6">
    <source>
        <dbReference type="EMBL" id="KAJ7700363.1"/>
    </source>
</evidence>
<dbReference type="InterPro" id="IPR001932">
    <property type="entry name" value="PPM-type_phosphatase-like_dom"/>
</dbReference>
<evidence type="ECO:0000256" key="3">
    <source>
        <dbReference type="ARBA" id="ARBA00022912"/>
    </source>
</evidence>
<dbReference type="GO" id="GO:0004741">
    <property type="term" value="F:[pyruvate dehydrogenase (acetyl-transferring)]-phosphatase activity"/>
    <property type="evidence" value="ECO:0007669"/>
    <property type="project" value="TreeGrafter"/>
</dbReference>
<gene>
    <name evidence="6" type="ORF">B0H17DRAFT_1047089</name>
</gene>
<accession>A0AAD7DUY1</accession>
<dbReference type="SMART" id="SM00332">
    <property type="entry name" value="PP2Cc"/>
    <property type="match status" value="1"/>
</dbReference>
<keyword evidence="7" id="KW-1185">Reference proteome</keyword>
<dbReference type="GO" id="GO:0046872">
    <property type="term" value="F:metal ion binding"/>
    <property type="evidence" value="ECO:0007669"/>
    <property type="project" value="UniProtKB-KW"/>
</dbReference>
<dbReference type="SUPFAM" id="SSF81606">
    <property type="entry name" value="PP2C-like"/>
    <property type="match status" value="1"/>
</dbReference>
<keyword evidence="1" id="KW-0479">Metal-binding</keyword>